<evidence type="ECO:0000256" key="1">
    <source>
        <dbReference type="ARBA" id="ARBA00022670"/>
    </source>
</evidence>
<feature type="transmembrane region" description="Helical" evidence="7">
    <location>
        <begin position="7"/>
        <end position="24"/>
    </location>
</feature>
<keyword evidence="2" id="KW-0479">Metal-binding</keyword>
<dbReference type="Proteomes" id="UP001501508">
    <property type="component" value="Unassembled WGS sequence"/>
</dbReference>
<keyword evidence="1 6" id="KW-0645">Protease</keyword>
<evidence type="ECO:0000256" key="5">
    <source>
        <dbReference type="ARBA" id="ARBA00023049"/>
    </source>
</evidence>
<sequence>MRNRSGRFLIAIVIALISLIGYWTKTQENPVTGEKQRVSLTPEQEVAMGLQSAPQMAAEFGGLYQDPKVQQAVKAIGQKIVKNSDAARSPYQYDFHVLADSRTVNAFALPGGQIFITAALLQRLKTEDEVAGVLGHEIGHVVGRHSAEQMATQELMSGLAGAATIAMSDPGSPSNSAYIAQYVANMINLKYGREDELESDDFGVKYLIQAGYKPEALLQVMHVLEEASGGNAPPEYASTHPSPANRMEKIKAAIEKYSRK</sequence>
<comment type="cofactor">
    <cofactor evidence="6">
        <name>Zn(2+)</name>
        <dbReference type="ChEBI" id="CHEBI:29105"/>
    </cofactor>
    <text evidence="6">Binds 1 zinc ion per subunit.</text>
</comment>
<evidence type="ECO:0000259" key="8">
    <source>
        <dbReference type="Pfam" id="PF01435"/>
    </source>
</evidence>
<evidence type="ECO:0000256" key="7">
    <source>
        <dbReference type="SAM" id="Phobius"/>
    </source>
</evidence>
<gene>
    <name evidence="9" type="ORF">GCM10023091_18660</name>
</gene>
<evidence type="ECO:0000256" key="4">
    <source>
        <dbReference type="ARBA" id="ARBA00022833"/>
    </source>
</evidence>
<evidence type="ECO:0000256" key="3">
    <source>
        <dbReference type="ARBA" id="ARBA00022801"/>
    </source>
</evidence>
<organism evidence="9 10">
    <name type="scientific">Ravibacter arvi</name>
    <dbReference type="NCBI Taxonomy" id="2051041"/>
    <lineage>
        <taxon>Bacteria</taxon>
        <taxon>Pseudomonadati</taxon>
        <taxon>Bacteroidota</taxon>
        <taxon>Cytophagia</taxon>
        <taxon>Cytophagales</taxon>
        <taxon>Spirosomataceae</taxon>
        <taxon>Ravibacter</taxon>
    </lineage>
</organism>
<keyword evidence="4 6" id="KW-0862">Zinc</keyword>
<accession>A0ABP8LVU7</accession>
<keyword evidence="5 6" id="KW-0482">Metalloprotease</keyword>
<dbReference type="PANTHER" id="PTHR22726:SF1">
    <property type="entry name" value="METALLOENDOPEPTIDASE OMA1, MITOCHONDRIAL"/>
    <property type="match status" value="1"/>
</dbReference>
<dbReference type="Gene3D" id="3.30.2010.10">
    <property type="entry name" value="Metalloproteases ('zincins'), catalytic domain"/>
    <property type="match status" value="1"/>
</dbReference>
<keyword evidence="3 6" id="KW-0378">Hydrolase</keyword>
<evidence type="ECO:0000313" key="10">
    <source>
        <dbReference type="Proteomes" id="UP001501508"/>
    </source>
</evidence>
<protein>
    <submittedName>
        <fullName evidence="9">M48 family metallopeptidase</fullName>
    </submittedName>
</protein>
<proteinExistence type="inferred from homology"/>
<name>A0ABP8LVU7_9BACT</name>
<comment type="caution">
    <text evidence="9">The sequence shown here is derived from an EMBL/GenBank/DDBJ whole genome shotgun (WGS) entry which is preliminary data.</text>
</comment>
<dbReference type="PANTHER" id="PTHR22726">
    <property type="entry name" value="METALLOENDOPEPTIDASE OMA1"/>
    <property type="match status" value="1"/>
</dbReference>
<dbReference type="RefSeq" id="WP_345028269.1">
    <property type="nucleotide sequence ID" value="NZ_BAABEY010000018.1"/>
</dbReference>
<keyword evidence="10" id="KW-1185">Reference proteome</keyword>
<evidence type="ECO:0000313" key="9">
    <source>
        <dbReference type="EMBL" id="GAA4438260.1"/>
    </source>
</evidence>
<dbReference type="InterPro" id="IPR051156">
    <property type="entry name" value="Mito/Outer_Membr_Metalloprot"/>
</dbReference>
<reference evidence="10" key="1">
    <citation type="journal article" date="2019" name="Int. J. Syst. Evol. Microbiol.">
        <title>The Global Catalogue of Microorganisms (GCM) 10K type strain sequencing project: providing services to taxonomists for standard genome sequencing and annotation.</title>
        <authorList>
            <consortium name="The Broad Institute Genomics Platform"/>
            <consortium name="The Broad Institute Genome Sequencing Center for Infectious Disease"/>
            <person name="Wu L."/>
            <person name="Ma J."/>
        </authorList>
    </citation>
    <scope>NUCLEOTIDE SEQUENCE [LARGE SCALE GENOMIC DNA]</scope>
    <source>
        <strain evidence="10">JCM 31920</strain>
    </source>
</reference>
<comment type="similarity">
    <text evidence="6">Belongs to the peptidase M48 family.</text>
</comment>
<feature type="domain" description="Peptidase M48" evidence="8">
    <location>
        <begin position="68"/>
        <end position="252"/>
    </location>
</feature>
<evidence type="ECO:0000256" key="6">
    <source>
        <dbReference type="RuleBase" id="RU003983"/>
    </source>
</evidence>
<dbReference type="EMBL" id="BAABEY010000018">
    <property type="protein sequence ID" value="GAA4438260.1"/>
    <property type="molecule type" value="Genomic_DNA"/>
</dbReference>
<keyword evidence="7" id="KW-0472">Membrane</keyword>
<keyword evidence="7" id="KW-0812">Transmembrane</keyword>
<dbReference type="InterPro" id="IPR001915">
    <property type="entry name" value="Peptidase_M48"/>
</dbReference>
<dbReference type="Pfam" id="PF01435">
    <property type="entry name" value="Peptidase_M48"/>
    <property type="match status" value="1"/>
</dbReference>
<evidence type="ECO:0000256" key="2">
    <source>
        <dbReference type="ARBA" id="ARBA00022723"/>
    </source>
</evidence>
<keyword evidence="7" id="KW-1133">Transmembrane helix</keyword>